<organism evidence="2 3">
    <name type="scientific">Aspergillus campestris (strain IBT 28561)</name>
    <dbReference type="NCBI Taxonomy" id="1392248"/>
    <lineage>
        <taxon>Eukaryota</taxon>
        <taxon>Fungi</taxon>
        <taxon>Dikarya</taxon>
        <taxon>Ascomycota</taxon>
        <taxon>Pezizomycotina</taxon>
        <taxon>Eurotiomycetes</taxon>
        <taxon>Eurotiomycetidae</taxon>
        <taxon>Eurotiales</taxon>
        <taxon>Aspergillaceae</taxon>
        <taxon>Aspergillus</taxon>
        <taxon>Aspergillus subgen. Circumdati</taxon>
    </lineage>
</organism>
<keyword evidence="3" id="KW-1185">Reference proteome</keyword>
<feature type="transmembrane region" description="Helical" evidence="1">
    <location>
        <begin position="78"/>
        <end position="103"/>
    </location>
</feature>
<dbReference type="Proteomes" id="UP000234254">
    <property type="component" value="Unassembled WGS sequence"/>
</dbReference>
<dbReference type="RefSeq" id="XP_024696857.1">
    <property type="nucleotide sequence ID" value="XM_024832656.1"/>
</dbReference>
<dbReference type="AlphaFoldDB" id="A0A2I1DEF1"/>
<evidence type="ECO:0000256" key="1">
    <source>
        <dbReference type="SAM" id="Phobius"/>
    </source>
</evidence>
<evidence type="ECO:0000313" key="3">
    <source>
        <dbReference type="Proteomes" id="UP000234254"/>
    </source>
</evidence>
<name>A0A2I1DEF1_ASPC2</name>
<dbReference type="GeneID" id="36540178"/>
<gene>
    <name evidence="2" type="ORF">P168DRAFT_12719</name>
</gene>
<reference evidence="2" key="1">
    <citation type="submission" date="2016-12" db="EMBL/GenBank/DDBJ databases">
        <title>The genomes of Aspergillus section Nigri reveals drivers in fungal speciation.</title>
        <authorList>
            <consortium name="DOE Joint Genome Institute"/>
            <person name="Vesth T.C."/>
            <person name="Nybo J."/>
            <person name="Theobald S."/>
            <person name="Brandl J."/>
            <person name="Frisvad J.C."/>
            <person name="Nielsen K.F."/>
            <person name="Lyhne E.K."/>
            <person name="Kogle M.E."/>
            <person name="Kuo A."/>
            <person name="Riley R."/>
            <person name="Clum A."/>
            <person name="Nolan M."/>
            <person name="Lipzen A."/>
            <person name="Salamov A."/>
            <person name="Henrissat B."/>
            <person name="Wiebenga A."/>
            <person name="De vries R.P."/>
            <person name="Grigoriev I.V."/>
            <person name="Mortensen U.H."/>
            <person name="Andersen M.R."/>
            <person name="Baker S.E."/>
        </authorList>
    </citation>
    <scope>NUCLEOTIDE SEQUENCE</scope>
    <source>
        <strain evidence="2">IBT 28561</strain>
    </source>
</reference>
<dbReference type="EMBL" id="MSFM01000001">
    <property type="protein sequence ID" value="PKY08263.1"/>
    <property type="molecule type" value="Genomic_DNA"/>
</dbReference>
<keyword evidence="1" id="KW-0812">Transmembrane</keyword>
<keyword evidence="1" id="KW-1133">Transmembrane helix</keyword>
<accession>A0A2I1DEF1</accession>
<keyword evidence="1" id="KW-0472">Membrane</keyword>
<dbReference type="VEuPathDB" id="FungiDB:P168DRAFT_12719"/>
<protein>
    <submittedName>
        <fullName evidence="2">Uncharacterized protein</fullName>
    </submittedName>
</protein>
<evidence type="ECO:0000313" key="2">
    <source>
        <dbReference type="EMBL" id="PKY08263.1"/>
    </source>
</evidence>
<comment type="caution">
    <text evidence="2">The sequence shown here is derived from an EMBL/GenBank/DDBJ whole genome shotgun (WGS) entry which is preliminary data.</text>
</comment>
<proteinExistence type="predicted"/>
<sequence length="105" mass="11818">MYPWIYQTRVYGWTTGSCSGSSTARGRRTHPISAEMRTNFGRILPLGLIRCRSRVESSRVESGVRPGMRCRCRYRDMTLFTMVDTPLILLLGGIGIDGLVFVLGE</sequence>